<evidence type="ECO:0000313" key="7">
    <source>
        <dbReference type="EMBL" id="MET4716059.1"/>
    </source>
</evidence>
<feature type="domain" description="Response regulatory" evidence="6">
    <location>
        <begin position="5"/>
        <end position="121"/>
    </location>
</feature>
<feature type="region of interest" description="Disordered" evidence="4">
    <location>
        <begin position="255"/>
        <end position="276"/>
    </location>
</feature>
<evidence type="ECO:0000259" key="5">
    <source>
        <dbReference type="PROSITE" id="PS50043"/>
    </source>
</evidence>
<dbReference type="GO" id="GO:0003677">
    <property type="term" value="F:DNA binding"/>
    <property type="evidence" value="ECO:0007669"/>
    <property type="project" value="UniProtKB-KW"/>
</dbReference>
<reference evidence="7 8" key="1">
    <citation type="submission" date="2024-06" db="EMBL/GenBank/DDBJ databases">
        <title>Genomic Encyclopedia of Type Strains, Phase V (KMG-V): Genome sequencing to study the core and pangenomes of soil and plant-associated prokaryotes.</title>
        <authorList>
            <person name="Whitman W."/>
        </authorList>
    </citation>
    <scope>NUCLEOTIDE SEQUENCE [LARGE SCALE GENOMIC DNA]</scope>
    <source>
        <strain evidence="7 8">USDA 160</strain>
    </source>
</reference>
<dbReference type="InterPro" id="IPR058245">
    <property type="entry name" value="NreC/VraR/RcsB-like_REC"/>
</dbReference>
<sequence>MRRVRLVIADRRPIVLQGFASLLGAQPDFEVVACCLDGASCLAAIRSLTPDVVLLEDGFTDVTASDILAVADDEGLSSRLVFFTATVACGDLARALATGACGAISMNAKPEALVQSLRLEKPGSDLARVGNEANGTASFGKNVLAVLTVNERTIMDLVAEGLSDSEIARMLGVSLEIVRIHIDHARQKLGINSRTELAALALSRRYGAMSILAAAILAALDDSPGHAATESFTVMPANGCAEVVTIKISRKEAASGGTPARGVSKDRAGAATGTSSNSKIVDPVAEIAASLFAQATLNAPRPGSSSYSIFTVAAFAALIYELDGANHAVRAFDFDDEIVNSSTASDANGLASALPGFANFGGTAVYDGAFAFEFAQGDTIAKGGGELYVGNAHAEGGGSDLEITIPRGSGTVDVVAAATNEASQRDPTQTGRDNGSNQDRSQSDLRAYDNSSEAAKRKAPGDDLNYGLSQKALHESDNSSGAAKGHAKHEATGDGLNHGQSQKALHESDNSSGAAEGHAKHEAPGDGLNHGQSQKALLESDNSSGAEGYAKHETAGEDSNRGQAHGDLQAFEDGSTAGKQHAQHPQAGDLDTAKPQRDIPTSVNSANDAHSALKIATAGKSGPSSGSADQAKSAVGTELGDSFHFKNGADNTFSDMYDLQQLSHGNGKTYGDGQHAVAREGQEPVQDADGIDISDAHHDHSGHANLHAAHDLIV</sequence>
<dbReference type="InterPro" id="IPR011006">
    <property type="entry name" value="CheY-like_superfamily"/>
</dbReference>
<evidence type="ECO:0000256" key="4">
    <source>
        <dbReference type="SAM" id="MobiDB-lite"/>
    </source>
</evidence>
<evidence type="ECO:0000259" key="6">
    <source>
        <dbReference type="PROSITE" id="PS50110"/>
    </source>
</evidence>
<dbReference type="Gene3D" id="3.40.50.2300">
    <property type="match status" value="1"/>
</dbReference>
<dbReference type="InterPro" id="IPR039420">
    <property type="entry name" value="WalR-like"/>
</dbReference>
<name>A0ABV2RGK3_BRAJP</name>
<feature type="region of interest" description="Disordered" evidence="4">
    <location>
        <begin position="420"/>
        <end position="606"/>
    </location>
</feature>
<dbReference type="InterPro" id="IPR001789">
    <property type="entry name" value="Sig_transdc_resp-reg_receiver"/>
</dbReference>
<keyword evidence="1" id="KW-0597">Phosphoprotein</keyword>
<dbReference type="InterPro" id="IPR000792">
    <property type="entry name" value="Tscrpt_reg_LuxR_C"/>
</dbReference>
<dbReference type="PANTHER" id="PTHR43214">
    <property type="entry name" value="TWO-COMPONENT RESPONSE REGULATOR"/>
    <property type="match status" value="1"/>
</dbReference>
<feature type="compositionally biased region" description="Polar residues" evidence="4">
    <location>
        <begin position="420"/>
        <end position="440"/>
    </location>
</feature>
<dbReference type="PROSITE" id="PS50110">
    <property type="entry name" value="RESPONSE_REGULATORY"/>
    <property type="match status" value="1"/>
</dbReference>
<dbReference type="CDD" id="cd17535">
    <property type="entry name" value="REC_NarL-like"/>
    <property type="match status" value="1"/>
</dbReference>
<dbReference type="RefSeq" id="WP_354269842.1">
    <property type="nucleotide sequence ID" value="NZ_JBEPTQ010000001.1"/>
</dbReference>
<feature type="domain" description="HTH luxR-type" evidence="5">
    <location>
        <begin position="140"/>
        <end position="205"/>
    </location>
</feature>
<feature type="compositionally biased region" description="Polar residues" evidence="4">
    <location>
        <begin position="530"/>
        <end position="545"/>
    </location>
</feature>
<dbReference type="Pfam" id="PF00196">
    <property type="entry name" value="GerE"/>
    <property type="match status" value="1"/>
</dbReference>
<protein>
    <submittedName>
        <fullName evidence="7">DNA-binding NarL/FixJ family response regulator</fullName>
    </submittedName>
</protein>
<dbReference type="Proteomes" id="UP001549291">
    <property type="component" value="Unassembled WGS sequence"/>
</dbReference>
<evidence type="ECO:0000256" key="1">
    <source>
        <dbReference type="ARBA" id="ARBA00022553"/>
    </source>
</evidence>
<evidence type="ECO:0000313" key="8">
    <source>
        <dbReference type="Proteomes" id="UP001549291"/>
    </source>
</evidence>
<dbReference type="EMBL" id="JBEPTQ010000001">
    <property type="protein sequence ID" value="MET4716059.1"/>
    <property type="molecule type" value="Genomic_DNA"/>
</dbReference>
<dbReference type="SUPFAM" id="SSF46894">
    <property type="entry name" value="C-terminal effector domain of the bipartite response regulators"/>
    <property type="match status" value="1"/>
</dbReference>
<dbReference type="CDD" id="cd06170">
    <property type="entry name" value="LuxR_C_like"/>
    <property type="match status" value="1"/>
</dbReference>
<gene>
    <name evidence="7" type="ORF">ABIF63_000162</name>
</gene>
<comment type="caution">
    <text evidence="7">The sequence shown here is derived from an EMBL/GenBank/DDBJ whole genome shotgun (WGS) entry which is preliminary data.</text>
</comment>
<comment type="caution">
    <text evidence="3">Lacks conserved residue(s) required for the propagation of feature annotation.</text>
</comment>
<dbReference type="PRINTS" id="PR00038">
    <property type="entry name" value="HTHLUXR"/>
</dbReference>
<accession>A0ABV2RGK3</accession>
<keyword evidence="8" id="KW-1185">Reference proteome</keyword>
<dbReference type="SMART" id="SM00421">
    <property type="entry name" value="HTH_LUXR"/>
    <property type="match status" value="1"/>
</dbReference>
<feature type="compositionally biased region" description="Basic and acidic residues" evidence="4">
    <location>
        <begin position="549"/>
        <end position="560"/>
    </location>
</feature>
<dbReference type="InterPro" id="IPR016032">
    <property type="entry name" value="Sig_transdc_resp-reg_C-effctor"/>
</dbReference>
<dbReference type="SUPFAM" id="SSF52172">
    <property type="entry name" value="CheY-like"/>
    <property type="match status" value="1"/>
</dbReference>
<dbReference type="PROSITE" id="PS50043">
    <property type="entry name" value="HTH_LUXR_2"/>
    <property type="match status" value="1"/>
</dbReference>
<organism evidence="7 8">
    <name type="scientific">Bradyrhizobium japonicum</name>
    <dbReference type="NCBI Taxonomy" id="375"/>
    <lineage>
        <taxon>Bacteria</taxon>
        <taxon>Pseudomonadati</taxon>
        <taxon>Pseudomonadota</taxon>
        <taxon>Alphaproteobacteria</taxon>
        <taxon>Hyphomicrobiales</taxon>
        <taxon>Nitrobacteraceae</taxon>
        <taxon>Bradyrhizobium</taxon>
    </lineage>
</organism>
<proteinExistence type="predicted"/>
<evidence type="ECO:0000256" key="3">
    <source>
        <dbReference type="PROSITE-ProRule" id="PRU00169"/>
    </source>
</evidence>
<keyword evidence="2 7" id="KW-0238">DNA-binding</keyword>
<evidence type="ECO:0000256" key="2">
    <source>
        <dbReference type="ARBA" id="ARBA00023125"/>
    </source>
</evidence>